<dbReference type="AlphaFoldDB" id="A0A0G1H3L9"/>
<comment type="caution">
    <text evidence="1">The sequence shown here is derived from an EMBL/GenBank/DDBJ whole genome shotgun (WGS) entry which is preliminary data.</text>
</comment>
<accession>A0A0G1H3L9</accession>
<dbReference type="Gene3D" id="3.30.2310.20">
    <property type="entry name" value="RelE-like"/>
    <property type="match status" value="1"/>
</dbReference>
<dbReference type="EMBL" id="LCHU01000012">
    <property type="protein sequence ID" value="KKT41088.1"/>
    <property type="molecule type" value="Genomic_DNA"/>
</dbReference>
<reference evidence="1 2" key="1">
    <citation type="journal article" date="2015" name="Nature">
        <title>rRNA introns, odd ribosomes, and small enigmatic genomes across a large radiation of phyla.</title>
        <authorList>
            <person name="Brown C.T."/>
            <person name="Hug L.A."/>
            <person name="Thomas B.C."/>
            <person name="Sharon I."/>
            <person name="Castelle C.J."/>
            <person name="Singh A."/>
            <person name="Wilkins M.J."/>
            <person name="Williams K.H."/>
            <person name="Banfield J.F."/>
        </authorList>
    </citation>
    <scope>NUCLEOTIDE SEQUENCE [LARGE SCALE GENOMIC DNA]</scope>
</reference>
<evidence type="ECO:0000313" key="2">
    <source>
        <dbReference type="Proteomes" id="UP000034736"/>
    </source>
</evidence>
<sequence>MPFPRLNEAVKNIKRAKQSELLHLGNCANLMAPRRIYYTSDFKKAYKRLPRNIQDTIDRKDKIFRENPFDPSLRTHKLHGPIGGLWSFWATRNYRVLFEFVKDDAIFYDVGTHEIYR</sequence>
<proteinExistence type="predicted"/>
<dbReference type="STRING" id="1618647.UW30_C0012G0014"/>
<dbReference type="SUPFAM" id="SSF143011">
    <property type="entry name" value="RelE-like"/>
    <property type="match status" value="1"/>
</dbReference>
<evidence type="ECO:0000313" key="1">
    <source>
        <dbReference type="EMBL" id="KKT41088.1"/>
    </source>
</evidence>
<protein>
    <submittedName>
        <fullName evidence="1">Plasmid stabilization system</fullName>
    </submittedName>
</protein>
<name>A0A0G1H3L9_9BACT</name>
<dbReference type="InterPro" id="IPR035093">
    <property type="entry name" value="RelE/ParE_toxin_dom_sf"/>
</dbReference>
<dbReference type="Proteomes" id="UP000034736">
    <property type="component" value="Unassembled WGS sequence"/>
</dbReference>
<gene>
    <name evidence="1" type="ORF">UW30_C0012G0014</name>
</gene>
<organism evidence="1 2">
    <name type="scientific">Candidatus Giovannonibacteria bacterium GW2011_GWA2_44_13b</name>
    <dbReference type="NCBI Taxonomy" id="1618647"/>
    <lineage>
        <taxon>Bacteria</taxon>
        <taxon>Candidatus Giovannoniibacteriota</taxon>
    </lineage>
</organism>